<dbReference type="Proteomes" id="UP000719412">
    <property type="component" value="Unassembled WGS sequence"/>
</dbReference>
<dbReference type="PANTHER" id="PTHR12606">
    <property type="entry name" value="SENTRIN/SUMO-SPECIFIC PROTEASE"/>
    <property type="match status" value="1"/>
</dbReference>
<dbReference type="SUPFAM" id="SSF54001">
    <property type="entry name" value="Cysteine proteinases"/>
    <property type="match status" value="1"/>
</dbReference>
<proteinExistence type="inferred from homology"/>
<dbReference type="EMBL" id="JABDTM020027890">
    <property type="protein sequence ID" value="KAH0809825.1"/>
    <property type="molecule type" value="Genomic_DNA"/>
</dbReference>
<keyword evidence="3" id="KW-0378">Hydrolase</keyword>
<comment type="caution">
    <text evidence="7">The sequence shown here is derived from an EMBL/GenBank/DDBJ whole genome shotgun (WGS) entry which is preliminary data.</text>
</comment>
<comment type="similarity">
    <text evidence="1">Belongs to the peptidase C48 family.</text>
</comment>
<dbReference type="PANTHER" id="PTHR12606:SF141">
    <property type="entry name" value="GH15225P-RELATED"/>
    <property type="match status" value="1"/>
</dbReference>
<evidence type="ECO:0000256" key="3">
    <source>
        <dbReference type="ARBA" id="ARBA00022801"/>
    </source>
</evidence>
<evidence type="ECO:0000256" key="2">
    <source>
        <dbReference type="ARBA" id="ARBA00022670"/>
    </source>
</evidence>
<dbReference type="PROSITE" id="PS50600">
    <property type="entry name" value="ULP_PROTEASE"/>
    <property type="match status" value="1"/>
</dbReference>
<evidence type="ECO:0000256" key="4">
    <source>
        <dbReference type="ARBA" id="ARBA00022807"/>
    </source>
</evidence>
<feature type="compositionally biased region" description="Basic residues" evidence="5">
    <location>
        <begin position="163"/>
        <end position="173"/>
    </location>
</feature>
<keyword evidence="2" id="KW-0645">Protease</keyword>
<dbReference type="GO" id="GO:0005634">
    <property type="term" value="C:nucleus"/>
    <property type="evidence" value="ECO:0007669"/>
    <property type="project" value="TreeGrafter"/>
</dbReference>
<evidence type="ECO:0000256" key="1">
    <source>
        <dbReference type="ARBA" id="ARBA00005234"/>
    </source>
</evidence>
<dbReference type="GO" id="GO:0016929">
    <property type="term" value="F:deSUMOylase activity"/>
    <property type="evidence" value="ECO:0007669"/>
    <property type="project" value="TreeGrafter"/>
</dbReference>
<gene>
    <name evidence="7" type="ORF">GEV33_012967</name>
</gene>
<dbReference type="AlphaFoldDB" id="A0A8J6L6V5"/>
<evidence type="ECO:0000313" key="8">
    <source>
        <dbReference type="Proteomes" id="UP000719412"/>
    </source>
</evidence>
<feature type="compositionally biased region" description="Polar residues" evidence="5">
    <location>
        <begin position="153"/>
        <end position="162"/>
    </location>
</feature>
<name>A0A8J6L6V5_TENMO</name>
<reference evidence="7" key="1">
    <citation type="journal article" date="2020" name="J Insects Food Feed">
        <title>The yellow mealworm (Tenebrio molitor) genome: a resource for the emerging insects as food and feed industry.</title>
        <authorList>
            <person name="Eriksson T."/>
            <person name="Andere A."/>
            <person name="Kelstrup H."/>
            <person name="Emery V."/>
            <person name="Picard C."/>
        </authorList>
    </citation>
    <scope>NUCLEOTIDE SEQUENCE</scope>
    <source>
        <strain evidence="7">Stoneville</strain>
        <tissue evidence="7">Whole head</tissue>
    </source>
</reference>
<dbReference type="Pfam" id="PF02902">
    <property type="entry name" value="Peptidase_C48"/>
    <property type="match status" value="1"/>
</dbReference>
<feature type="region of interest" description="Disordered" evidence="5">
    <location>
        <begin position="150"/>
        <end position="181"/>
    </location>
</feature>
<accession>A0A8J6L6V5</accession>
<reference evidence="7" key="2">
    <citation type="submission" date="2021-08" db="EMBL/GenBank/DDBJ databases">
        <authorList>
            <person name="Eriksson T."/>
        </authorList>
    </citation>
    <scope>NUCLEOTIDE SEQUENCE</scope>
    <source>
        <strain evidence="7">Stoneville</strain>
        <tissue evidence="7">Whole head</tissue>
    </source>
</reference>
<dbReference type="InterPro" id="IPR038765">
    <property type="entry name" value="Papain-like_cys_pep_sf"/>
</dbReference>
<evidence type="ECO:0000256" key="5">
    <source>
        <dbReference type="SAM" id="MobiDB-lite"/>
    </source>
</evidence>
<sequence length="659" mass="75651">MFDSILQYVRSWFPPNELPNSSELSRKRRNTDSFSHFKSPKHRKILSSMSNNILEDDCFASPLRTSVLRPFNSTERALVIDDDEDVRPVTKPIDIKVPRDRKSSENRLKVNGNDDLSFLKTIKSTTEKRLDAKKTGVEYITRFTSGYEPLATKSPNMQNGTKPKSKITPKRSARSSLNSSMASPTLDYSIRLDDKKKYQMLLDNLAMQNSFNSTVNSSSSYGTPVGTMFNRSRRLVEMCKSPKQKSFDVVDLTNENKTKLSTKDRVIKVLDDFESETLVIEDSDSDVEVLPSPPSPKPDIKVPPVNSLKAVIDTSRAARHEWLDDLVNTDTGDISIHSVKLLVCQIITMKLSKYRQRFAKILKMGILFSYFFTTKKHAQFVEDKSKEIQAYTENSSALNEINRDMLIKSLTKKVQDSLAIKDTILPIVEEEEEVELPPLSDEQLRAVKKAFSGDPNEVLTKKFNLNVNRRDIQTLAGLNWLNDNVINFYMNLIIERGTDSKWPRAYAMNTFFYQKLSTSGPESLKRWTRKVDVFSYEFICVPIHLGMHWCMAIVNLKERTIKYYDSMGKSNNQCLNALKGYLEFEHQDKKNEPYSTKDFVLENVQDIPQQMNGSDCGMFSCTFAEFATRKAKFTFQQEDMPYLRKKMVVEILTGQLLIQ</sequence>
<organism evidence="7 8">
    <name type="scientific">Tenebrio molitor</name>
    <name type="common">Yellow mealworm beetle</name>
    <dbReference type="NCBI Taxonomy" id="7067"/>
    <lineage>
        <taxon>Eukaryota</taxon>
        <taxon>Metazoa</taxon>
        <taxon>Ecdysozoa</taxon>
        <taxon>Arthropoda</taxon>
        <taxon>Hexapoda</taxon>
        <taxon>Insecta</taxon>
        <taxon>Pterygota</taxon>
        <taxon>Neoptera</taxon>
        <taxon>Endopterygota</taxon>
        <taxon>Coleoptera</taxon>
        <taxon>Polyphaga</taxon>
        <taxon>Cucujiformia</taxon>
        <taxon>Tenebrionidae</taxon>
        <taxon>Tenebrio</taxon>
    </lineage>
</organism>
<dbReference type="GO" id="GO:0080090">
    <property type="term" value="P:regulation of primary metabolic process"/>
    <property type="evidence" value="ECO:0007669"/>
    <property type="project" value="UniProtKB-ARBA"/>
</dbReference>
<evidence type="ECO:0000313" key="7">
    <source>
        <dbReference type="EMBL" id="KAH0809825.1"/>
    </source>
</evidence>
<evidence type="ECO:0000259" key="6">
    <source>
        <dbReference type="PROSITE" id="PS50600"/>
    </source>
</evidence>
<dbReference type="InterPro" id="IPR003653">
    <property type="entry name" value="Peptidase_C48_C"/>
</dbReference>
<dbReference type="FunFam" id="3.40.395.10:FF:000001">
    <property type="entry name" value="Sentrin-specific protease 1"/>
    <property type="match status" value="1"/>
</dbReference>
<keyword evidence="8" id="KW-1185">Reference proteome</keyword>
<dbReference type="GO" id="GO:0060255">
    <property type="term" value="P:regulation of macromolecule metabolic process"/>
    <property type="evidence" value="ECO:0007669"/>
    <property type="project" value="UniProtKB-ARBA"/>
</dbReference>
<protein>
    <recommendedName>
        <fullName evidence="6">Ubiquitin-like protease family profile domain-containing protein</fullName>
    </recommendedName>
</protein>
<feature type="domain" description="Ubiquitin-like protease family profile" evidence="6">
    <location>
        <begin position="465"/>
        <end position="627"/>
    </location>
</feature>
<keyword evidence="4" id="KW-0788">Thiol protease</keyword>
<dbReference type="Gene3D" id="3.40.395.10">
    <property type="entry name" value="Adenoviral Proteinase, Chain A"/>
    <property type="match status" value="1"/>
</dbReference>
<dbReference type="GO" id="GO:0006508">
    <property type="term" value="P:proteolysis"/>
    <property type="evidence" value="ECO:0007669"/>
    <property type="project" value="UniProtKB-KW"/>
</dbReference>
<dbReference type="GO" id="GO:0016926">
    <property type="term" value="P:protein desumoylation"/>
    <property type="evidence" value="ECO:0007669"/>
    <property type="project" value="TreeGrafter"/>
</dbReference>